<protein>
    <submittedName>
        <fullName evidence="2">Uncharacterized protein</fullName>
    </submittedName>
</protein>
<evidence type="ECO:0000256" key="1">
    <source>
        <dbReference type="SAM" id="Phobius"/>
    </source>
</evidence>
<dbReference type="Proteomes" id="UP000829069">
    <property type="component" value="Chromosome"/>
</dbReference>
<dbReference type="RefSeq" id="WP_127512603.1">
    <property type="nucleotide sequence ID" value="NZ_CP093326.1"/>
</dbReference>
<proteinExistence type="predicted"/>
<keyword evidence="3" id="KW-1185">Reference proteome</keyword>
<reference evidence="2 3" key="1">
    <citation type="submission" date="2022-03" db="EMBL/GenBank/DDBJ databases">
        <title>Isotopic signatures of nitrous oxide derived from detoxification processes.</title>
        <authorList>
            <person name="Behrendt U."/>
            <person name="Buchen C."/>
            <person name="Well R."/>
            <person name="Ulrich A."/>
            <person name="Rohe L."/>
            <person name="Kolb S."/>
            <person name="Schloter M."/>
            <person name="Horn M.A."/>
            <person name="Augustin J."/>
        </authorList>
    </citation>
    <scope>NUCLEOTIDE SEQUENCE [LARGE SCALE GENOMIC DNA]</scope>
    <source>
        <strain evidence="2 3">S4-C24</strain>
    </source>
</reference>
<keyword evidence="1" id="KW-1133">Transmembrane helix</keyword>
<feature type="transmembrane region" description="Helical" evidence="1">
    <location>
        <begin position="32"/>
        <end position="53"/>
    </location>
</feature>
<sequence length="174" mass="17364">MSAVALVVLCVAAAVAGPMYFERFQGAGNRWLYAASALSLLLLGVAALLAAGGPGGLGPVAYALGVAAAAIGGGPATVTILRLSFNASHPDNHSDPEESPVLRGGAWIGVLERTAIASTLLAGWPEGLAVVLAVKGLGRYSELGQSGAAERFILGTFASVLWAAAATGIAVLVR</sequence>
<organism evidence="2 3">
    <name type="scientific">Arthrobacter sulfonylureivorans</name>
    <dbReference type="NCBI Taxonomy" id="2486855"/>
    <lineage>
        <taxon>Bacteria</taxon>
        <taxon>Bacillati</taxon>
        <taxon>Actinomycetota</taxon>
        <taxon>Actinomycetes</taxon>
        <taxon>Micrococcales</taxon>
        <taxon>Micrococcaceae</taxon>
        <taxon>Arthrobacter</taxon>
    </lineage>
</organism>
<accession>A0ABY3W3J1</accession>
<keyword evidence="1" id="KW-0472">Membrane</keyword>
<gene>
    <name evidence="2" type="ORF">MNQ99_10345</name>
</gene>
<feature type="transmembrane region" description="Helical" evidence="1">
    <location>
        <begin position="60"/>
        <end position="85"/>
    </location>
</feature>
<evidence type="ECO:0000313" key="3">
    <source>
        <dbReference type="Proteomes" id="UP000829069"/>
    </source>
</evidence>
<keyword evidence="1" id="KW-0812">Transmembrane</keyword>
<dbReference type="EMBL" id="CP093326">
    <property type="protein sequence ID" value="UNK44406.1"/>
    <property type="molecule type" value="Genomic_DNA"/>
</dbReference>
<name>A0ABY3W3J1_9MICC</name>
<feature type="transmembrane region" description="Helical" evidence="1">
    <location>
        <begin position="152"/>
        <end position="173"/>
    </location>
</feature>
<evidence type="ECO:0000313" key="2">
    <source>
        <dbReference type="EMBL" id="UNK44406.1"/>
    </source>
</evidence>